<dbReference type="EMBL" id="JAJSOF020000021">
    <property type="protein sequence ID" value="KAJ4437462.1"/>
    <property type="molecule type" value="Genomic_DNA"/>
</dbReference>
<dbReference type="Proteomes" id="UP001148838">
    <property type="component" value="Unassembled WGS sequence"/>
</dbReference>
<keyword evidence="2" id="KW-1185">Reference proteome</keyword>
<comment type="caution">
    <text evidence="1">The sequence shown here is derived from an EMBL/GenBank/DDBJ whole genome shotgun (WGS) entry which is preliminary data.</text>
</comment>
<organism evidence="1 2">
    <name type="scientific">Periplaneta americana</name>
    <name type="common">American cockroach</name>
    <name type="synonym">Blatta americana</name>
    <dbReference type="NCBI Taxonomy" id="6978"/>
    <lineage>
        <taxon>Eukaryota</taxon>
        <taxon>Metazoa</taxon>
        <taxon>Ecdysozoa</taxon>
        <taxon>Arthropoda</taxon>
        <taxon>Hexapoda</taxon>
        <taxon>Insecta</taxon>
        <taxon>Pterygota</taxon>
        <taxon>Neoptera</taxon>
        <taxon>Polyneoptera</taxon>
        <taxon>Dictyoptera</taxon>
        <taxon>Blattodea</taxon>
        <taxon>Blattoidea</taxon>
        <taxon>Blattidae</taxon>
        <taxon>Blattinae</taxon>
        <taxon>Periplaneta</taxon>
    </lineage>
</organism>
<sequence>MAGLCEGGNEPAGSLTAIYPGNDTKTLKVTTSVEKQLHFFVKTLNIEFSLSDQYRLSIEKHRKLVRQNRTILGKSIRIGNVEDRPRSGRPRSTRGHEDHYLVLMVRRNPLHNATELYRRFLDDTGGHIYTQTIRNRHHANLRSGRPWRTLKMTSAPGLGLAQCFVVQLAALSLSL</sequence>
<protein>
    <submittedName>
        <fullName evidence="1">Uncharacterized protein</fullName>
    </submittedName>
</protein>
<reference evidence="1 2" key="1">
    <citation type="journal article" date="2022" name="Allergy">
        <title>Genome assembly and annotation of Periplaneta americana reveal a comprehensive cockroach allergen profile.</title>
        <authorList>
            <person name="Wang L."/>
            <person name="Xiong Q."/>
            <person name="Saelim N."/>
            <person name="Wang L."/>
            <person name="Nong W."/>
            <person name="Wan A.T."/>
            <person name="Shi M."/>
            <person name="Liu X."/>
            <person name="Cao Q."/>
            <person name="Hui J.H.L."/>
            <person name="Sookrung N."/>
            <person name="Leung T.F."/>
            <person name="Tungtrongchitr A."/>
            <person name="Tsui S.K.W."/>
        </authorList>
    </citation>
    <scope>NUCLEOTIDE SEQUENCE [LARGE SCALE GENOMIC DNA]</scope>
    <source>
        <strain evidence="1">PWHHKU_190912</strain>
    </source>
</reference>
<proteinExistence type="predicted"/>
<accession>A0ABQ8SUW2</accession>
<evidence type="ECO:0000313" key="2">
    <source>
        <dbReference type="Proteomes" id="UP001148838"/>
    </source>
</evidence>
<gene>
    <name evidence="1" type="ORF">ANN_17606</name>
</gene>
<evidence type="ECO:0000313" key="1">
    <source>
        <dbReference type="EMBL" id="KAJ4437462.1"/>
    </source>
</evidence>
<name>A0ABQ8SUW2_PERAM</name>